<dbReference type="PANTHER" id="PTHR43031">
    <property type="entry name" value="FAD-DEPENDENT OXIDOREDUCTASE"/>
    <property type="match status" value="1"/>
</dbReference>
<dbReference type="PROSITE" id="PS50206">
    <property type="entry name" value="RHODANESE_3"/>
    <property type="match status" value="1"/>
</dbReference>
<feature type="domain" description="Rhodanese" evidence="1">
    <location>
        <begin position="6"/>
        <end position="86"/>
    </location>
</feature>
<dbReference type="Pfam" id="PF00581">
    <property type="entry name" value="Rhodanese"/>
    <property type="match status" value="1"/>
</dbReference>
<dbReference type="Proteomes" id="UP001501126">
    <property type="component" value="Unassembled WGS sequence"/>
</dbReference>
<gene>
    <name evidence="2" type="ORF">GCM10009118_30910</name>
</gene>
<dbReference type="RefSeq" id="WP_343790026.1">
    <property type="nucleotide sequence ID" value="NZ_BAAAFH010000022.1"/>
</dbReference>
<name>A0ABP3Y865_9FLAO</name>
<dbReference type="InterPro" id="IPR050229">
    <property type="entry name" value="GlpE_sulfurtransferase"/>
</dbReference>
<dbReference type="InterPro" id="IPR036873">
    <property type="entry name" value="Rhodanese-like_dom_sf"/>
</dbReference>
<dbReference type="InterPro" id="IPR001763">
    <property type="entry name" value="Rhodanese-like_dom"/>
</dbReference>
<dbReference type="Gene3D" id="3.40.250.10">
    <property type="entry name" value="Rhodanese-like domain"/>
    <property type="match status" value="1"/>
</dbReference>
<protein>
    <recommendedName>
        <fullName evidence="1">Rhodanese domain-containing protein</fullName>
    </recommendedName>
</protein>
<evidence type="ECO:0000313" key="2">
    <source>
        <dbReference type="EMBL" id="GAA0876681.1"/>
    </source>
</evidence>
<reference evidence="3" key="1">
    <citation type="journal article" date="2019" name="Int. J. Syst. Evol. Microbiol.">
        <title>The Global Catalogue of Microorganisms (GCM) 10K type strain sequencing project: providing services to taxonomists for standard genome sequencing and annotation.</title>
        <authorList>
            <consortium name="The Broad Institute Genomics Platform"/>
            <consortium name="The Broad Institute Genome Sequencing Center for Infectious Disease"/>
            <person name="Wu L."/>
            <person name="Ma J."/>
        </authorList>
    </citation>
    <scope>NUCLEOTIDE SEQUENCE [LARGE SCALE GENOMIC DNA]</scope>
    <source>
        <strain evidence="3">JCM 16083</strain>
    </source>
</reference>
<proteinExistence type="predicted"/>
<dbReference type="EMBL" id="BAAAFH010000022">
    <property type="protein sequence ID" value="GAA0876681.1"/>
    <property type="molecule type" value="Genomic_DNA"/>
</dbReference>
<keyword evidence="3" id="KW-1185">Reference proteome</keyword>
<dbReference type="PANTHER" id="PTHR43031:SF1">
    <property type="entry name" value="PYRIDINE NUCLEOTIDE-DISULPHIDE OXIDOREDUCTASE"/>
    <property type="match status" value="1"/>
</dbReference>
<evidence type="ECO:0000313" key="3">
    <source>
        <dbReference type="Proteomes" id="UP001501126"/>
    </source>
</evidence>
<dbReference type="SMART" id="SM00450">
    <property type="entry name" value="RHOD"/>
    <property type="match status" value="1"/>
</dbReference>
<sequence length="92" mass="9967">MTIQEMVQNGTVVDVRTHGEFMGGNVAGSINIPLQELTARVDEFRTMKTPVVLCCASGNRSGMATQILQSQGIECVNGGSWLEVNYYKSQVA</sequence>
<comment type="caution">
    <text evidence="2">The sequence shown here is derived from an EMBL/GenBank/DDBJ whole genome shotgun (WGS) entry which is preliminary data.</text>
</comment>
<organism evidence="2 3">
    <name type="scientific">Wandonia haliotis</name>
    <dbReference type="NCBI Taxonomy" id="574963"/>
    <lineage>
        <taxon>Bacteria</taxon>
        <taxon>Pseudomonadati</taxon>
        <taxon>Bacteroidota</taxon>
        <taxon>Flavobacteriia</taxon>
        <taxon>Flavobacteriales</taxon>
        <taxon>Crocinitomicaceae</taxon>
        <taxon>Wandonia</taxon>
    </lineage>
</organism>
<dbReference type="CDD" id="cd00158">
    <property type="entry name" value="RHOD"/>
    <property type="match status" value="1"/>
</dbReference>
<evidence type="ECO:0000259" key="1">
    <source>
        <dbReference type="PROSITE" id="PS50206"/>
    </source>
</evidence>
<accession>A0ABP3Y865</accession>
<dbReference type="SUPFAM" id="SSF52821">
    <property type="entry name" value="Rhodanese/Cell cycle control phosphatase"/>
    <property type="match status" value="1"/>
</dbReference>